<dbReference type="InterPro" id="IPR011009">
    <property type="entry name" value="Kinase-like_dom_sf"/>
</dbReference>
<name>A0ABS7KQR8_9BACL</name>
<proteinExistence type="predicted"/>
<evidence type="ECO:0000313" key="3">
    <source>
        <dbReference type="Proteomes" id="UP000706031"/>
    </source>
</evidence>
<dbReference type="Proteomes" id="UP000706031">
    <property type="component" value="Unassembled WGS sequence"/>
</dbReference>
<sequence length="332" mass="38115">MYPQDYSYISCFLLGLYCWLPVSQERTKTKINVSRSGQRITNRGGCKLSEQPEEKLTGGNVNEVVRVGDTVRRGSDPSINANRYVHELLSHLEKEGFHQAPKYLGMDEKGREILSYLDGDVPGNDYPEIESYMWSDESLISVAHLLRAYHDATVNFTTVEQPVNLYPGIGRDEHSHKSVDTNSENSEVVCHNDFALYNIVFRQGLPQGIIDFDLACPGPRMWDIAYTLYTCVPLANFSPKLEEQGKSVASYDREMHANVRKKRIELFMKAYGSHVPPDLKDWVVSRIRFMCKTLEDRALAGDLAFVKMVEEGHLAHYEREVIFLEQHWQEWT</sequence>
<comment type="caution">
    <text evidence="2">The sequence shown here is derived from an EMBL/GenBank/DDBJ whole genome shotgun (WGS) entry which is preliminary data.</text>
</comment>
<gene>
    <name evidence="2" type="ORF">H7T88_25140</name>
</gene>
<organism evidence="2 3">
    <name type="scientific">Paenibacillus cucumis</name>
    <name type="common">ex Kampfer et al. 2016</name>
    <dbReference type="NCBI Taxonomy" id="1776858"/>
    <lineage>
        <taxon>Bacteria</taxon>
        <taxon>Bacillati</taxon>
        <taxon>Bacillota</taxon>
        <taxon>Bacilli</taxon>
        <taxon>Bacillales</taxon>
        <taxon>Paenibacillaceae</taxon>
        <taxon>Paenibacillus</taxon>
    </lineage>
</organism>
<dbReference type="EMBL" id="JACLIC010000046">
    <property type="protein sequence ID" value="MBY0206512.1"/>
    <property type="molecule type" value="Genomic_DNA"/>
</dbReference>
<keyword evidence="3" id="KW-1185">Reference proteome</keyword>
<dbReference type="SUPFAM" id="SSF56112">
    <property type="entry name" value="Protein kinase-like (PK-like)"/>
    <property type="match status" value="1"/>
</dbReference>
<accession>A0ABS7KQR8</accession>
<evidence type="ECO:0000313" key="2">
    <source>
        <dbReference type="EMBL" id="MBY0206512.1"/>
    </source>
</evidence>
<reference evidence="2 3" key="1">
    <citation type="submission" date="2020-08" db="EMBL/GenBank/DDBJ databases">
        <title>Fungal Genomes of the International Space Station.</title>
        <authorList>
            <person name="Seuylemezian A."/>
            <person name="Singh N.K."/>
            <person name="Wood J."/>
            <person name="Venkateswaran K."/>
        </authorList>
    </citation>
    <scope>NUCLEOTIDE SEQUENCE [LARGE SCALE GENOMIC DNA]</scope>
    <source>
        <strain evidence="2 3">S/N-304-OC-R4</strain>
    </source>
</reference>
<protein>
    <submittedName>
        <fullName evidence="2">Aminoglycoside phosphotransferase family protein</fullName>
    </submittedName>
</protein>
<evidence type="ECO:0000259" key="1">
    <source>
        <dbReference type="Pfam" id="PF01636"/>
    </source>
</evidence>
<feature type="domain" description="Aminoglycoside phosphotransferase" evidence="1">
    <location>
        <begin position="186"/>
        <end position="231"/>
    </location>
</feature>
<dbReference type="Pfam" id="PF01636">
    <property type="entry name" value="APH"/>
    <property type="match status" value="1"/>
</dbReference>
<dbReference type="Gene3D" id="3.90.1200.10">
    <property type="match status" value="1"/>
</dbReference>
<dbReference type="InterPro" id="IPR002575">
    <property type="entry name" value="Aminoglycoside_PTrfase"/>
</dbReference>